<feature type="domain" description="Bacterial virulence protein VirB8" evidence="2">
    <location>
        <begin position="17"/>
        <end position="217"/>
    </location>
</feature>
<dbReference type="Proteomes" id="UP000269669">
    <property type="component" value="Unassembled WGS sequence"/>
</dbReference>
<evidence type="ECO:0000313" key="4">
    <source>
        <dbReference type="Proteomes" id="UP000269669"/>
    </source>
</evidence>
<protein>
    <submittedName>
        <fullName evidence="3">VirB8 protein</fullName>
    </submittedName>
</protein>
<comment type="caution">
    <text evidence="3">The sequence shown here is derived from an EMBL/GenBank/DDBJ whole genome shotgun (WGS) entry which is preliminary data.</text>
</comment>
<evidence type="ECO:0000256" key="1">
    <source>
        <dbReference type="SAM" id="Phobius"/>
    </source>
</evidence>
<proteinExistence type="predicted"/>
<gene>
    <name evidence="3" type="ORF">EDE15_4172</name>
</gene>
<keyword evidence="1" id="KW-1133">Transmembrane helix</keyword>
<reference evidence="3 4" key="1">
    <citation type="submission" date="2018-12" db="EMBL/GenBank/DDBJ databases">
        <title>Sequencing of bacterial isolates from soil warming experiment in Harvard Forest, Massachusetts, USA.</title>
        <authorList>
            <person name="Deangelis K."/>
        </authorList>
    </citation>
    <scope>NUCLEOTIDE SEQUENCE [LARGE SCALE GENOMIC DNA]</scope>
    <source>
        <strain evidence="3 4">EB153</strain>
    </source>
</reference>
<name>A0A3R9QCS2_9BACT</name>
<dbReference type="GO" id="GO:0016020">
    <property type="term" value="C:membrane"/>
    <property type="evidence" value="ECO:0007669"/>
    <property type="project" value="InterPro"/>
</dbReference>
<dbReference type="InterPro" id="IPR007430">
    <property type="entry name" value="VirB8"/>
</dbReference>
<evidence type="ECO:0000313" key="3">
    <source>
        <dbReference type="EMBL" id="RSL18582.1"/>
    </source>
</evidence>
<feature type="transmembrane region" description="Helical" evidence="1">
    <location>
        <begin position="27"/>
        <end position="47"/>
    </location>
</feature>
<keyword evidence="1" id="KW-0812">Transmembrane</keyword>
<keyword evidence="1" id="KW-0472">Membrane</keyword>
<keyword evidence="4" id="KW-1185">Reference proteome</keyword>
<dbReference type="Gene3D" id="3.10.450.230">
    <property type="entry name" value="VirB8 protein"/>
    <property type="match status" value="1"/>
</dbReference>
<accession>A0A3R9QCS2</accession>
<sequence length="247" mass="27498">MEERNKQREPKFYEMDGALRAYSNRSIAIAGVMGLTALIAVMGFFFVRMQPPTVIKVDSAGQAQVVSPYGASAHRGLLPSVLASARTVGPDEYEKQAFIKQFLGHYLSYDPHTLGQNWADAMNMMTSNLRHTAIQQLQKDNAVGKLENEQAMSTLKLGSLEPNKENPLTYEAFGVRTVHRMVNEHEITDKLVEQYHLRLVSMERSADNPDGLLVGEYWSRQIEGEKRDAVLGAIPGVESENTGGENN</sequence>
<dbReference type="RefSeq" id="WP_185827263.1">
    <property type="nucleotide sequence ID" value="NZ_RSDW01000001.1"/>
</dbReference>
<organism evidence="3 4">
    <name type="scientific">Edaphobacter aggregans</name>
    <dbReference type="NCBI Taxonomy" id="570835"/>
    <lineage>
        <taxon>Bacteria</taxon>
        <taxon>Pseudomonadati</taxon>
        <taxon>Acidobacteriota</taxon>
        <taxon>Terriglobia</taxon>
        <taxon>Terriglobales</taxon>
        <taxon>Acidobacteriaceae</taxon>
        <taxon>Edaphobacter</taxon>
    </lineage>
</organism>
<dbReference type="Pfam" id="PF04335">
    <property type="entry name" value="VirB8"/>
    <property type="match status" value="1"/>
</dbReference>
<dbReference type="AlphaFoldDB" id="A0A3R9QCS2"/>
<dbReference type="EMBL" id="RSDW01000001">
    <property type="protein sequence ID" value="RSL18582.1"/>
    <property type="molecule type" value="Genomic_DNA"/>
</dbReference>
<evidence type="ECO:0000259" key="2">
    <source>
        <dbReference type="Pfam" id="PF04335"/>
    </source>
</evidence>